<dbReference type="HOGENOM" id="CLU_029214_1_0_1"/>
<dbReference type="PANTHER" id="PTHR28006">
    <property type="entry name" value="MONOPOLIN COMPLEX SUBUNIT CSM1"/>
    <property type="match status" value="1"/>
</dbReference>
<feature type="compositionally biased region" description="Polar residues" evidence="2">
    <location>
        <begin position="256"/>
        <end position="265"/>
    </location>
</feature>
<feature type="compositionally biased region" description="Low complexity" evidence="2">
    <location>
        <begin position="90"/>
        <end position="105"/>
    </location>
</feature>
<feature type="compositionally biased region" description="Low complexity" evidence="2">
    <location>
        <begin position="39"/>
        <end position="49"/>
    </location>
</feature>
<dbReference type="PRINTS" id="PR00929">
    <property type="entry name" value="ATHOOK"/>
</dbReference>
<proteinExistence type="predicted"/>
<dbReference type="GO" id="GO:0045144">
    <property type="term" value="P:meiotic sister chromatid segregation"/>
    <property type="evidence" value="ECO:0007669"/>
    <property type="project" value="TreeGrafter"/>
</dbReference>
<gene>
    <name evidence="4" type="ORF">SPBR_08325</name>
</gene>
<dbReference type="InterPro" id="IPR017956">
    <property type="entry name" value="AT_hook_DNA-bd_motif"/>
</dbReference>
<dbReference type="GO" id="GO:1990644">
    <property type="term" value="F:microtubule site clamp"/>
    <property type="evidence" value="ECO:0007669"/>
    <property type="project" value="TreeGrafter"/>
</dbReference>
<feature type="region of interest" description="Disordered" evidence="2">
    <location>
        <begin position="39"/>
        <end position="299"/>
    </location>
</feature>
<dbReference type="GO" id="GO:0051315">
    <property type="term" value="P:attachment of mitotic spindle microtubules to kinetochore"/>
    <property type="evidence" value="ECO:0007669"/>
    <property type="project" value="TreeGrafter"/>
</dbReference>
<dbReference type="OrthoDB" id="2431049at2759"/>
<dbReference type="GO" id="GO:0003677">
    <property type="term" value="F:DNA binding"/>
    <property type="evidence" value="ECO:0007669"/>
    <property type="project" value="InterPro"/>
</dbReference>
<dbReference type="GO" id="GO:0072686">
    <property type="term" value="C:mitotic spindle"/>
    <property type="evidence" value="ECO:0007669"/>
    <property type="project" value="TreeGrafter"/>
</dbReference>
<dbReference type="GO" id="GO:0033551">
    <property type="term" value="C:monopolin complex"/>
    <property type="evidence" value="ECO:0007669"/>
    <property type="project" value="InterPro"/>
</dbReference>
<accession>A0A0C2F744</accession>
<comment type="caution">
    <text evidence="4">The sequence shown here is derived from an EMBL/GenBank/DDBJ whole genome shotgun (WGS) entry which is preliminary data.</text>
</comment>
<evidence type="ECO:0000259" key="3">
    <source>
        <dbReference type="Pfam" id="PF12539"/>
    </source>
</evidence>
<feature type="compositionally biased region" description="Acidic residues" evidence="2">
    <location>
        <begin position="223"/>
        <end position="232"/>
    </location>
</feature>
<keyword evidence="5" id="KW-1185">Reference proteome</keyword>
<dbReference type="PANTHER" id="PTHR28006:SF1">
    <property type="entry name" value="MONOPOLIN COMPLEX SUBUNIT CSM1"/>
    <property type="match status" value="1"/>
</dbReference>
<name>A0A0C2F744_9PEZI</name>
<dbReference type="InterPro" id="IPR038608">
    <property type="entry name" value="Csm1/Pcs1_C_sf"/>
</dbReference>
<dbReference type="VEuPathDB" id="FungiDB:SPBR_08325"/>
<dbReference type="InterPro" id="IPR040349">
    <property type="entry name" value="Csm1/Pcs1"/>
</dbReference>
<dbReference type="GO" id="GO:0034506">
    <property type="term" value="C:chromosome, centromeric core domain"/>
    <property type="evidence" value="ECO:0007669"/>
    <property type="project" value="TreeGrafter"/>
</dbReference>
<evidence type="ECO:0000256" key="2">
    <source>
        <dbReference type="SAM" id="MobiDB-lite"/>
    </source>
</evidence>
<dbReference type="EMBL" id="AWTV01000011">
    <property type="protein sequence ID" value="KIH86863.1"/>
    <property type="molecule type" value="Genomic_DNA"/>
</dbReference>
<dbReference type="InterPro" id="IPR020981">
    <property type="entry name" value="Csm1/Pcs1_C"/>
</dbReference>
<organism evidence="4 5">
    <name type="scientific">Sporothrix brasiliensis 5110</name>
    <dbReference type="NCBI Taxonomy" id="1398154"/>
    <lineage>
        <taxon>Eukaryota</taxon>
        <taxon>Fungi</taxon>
        <taxon>Dikarya</taxon>
        <taxon>Ascomycota</taxon>
        <taxon>Pezizomycotina</taxon>
        <taxon>Sordariomycetes</taxon>
        <taxon>Sordariomycetidae</taxon>
        <taxon>Ophiostomatales</taxon>
        <taxon>Ophiostomataceae</taxon>
        <taxon>Sporothrix</taxon>
    </lineage>
</organism>
<feature type="compositionally biased region" description="Low complexity" evidence="2">
    <location>
        <begin position="283"/>
        <end position="293"/>
    </location>
</feature>
<dbReference type="GO" id="GO:0005730">
    <property type="term" value="C:nucleolus"/>
    <property type="evidence" value="ECO:0007669"/>
    <property type="project" value="TreeGrafter"/>
</dbReference>
<protein>
    <recommendedName>
        <fullName evidence="3">Monopolin complex subunit Csm1/Pcs1 C-terminal domain-containing protein</fullName>
    </recommendedName>
</protein>
<dbReference type="RefSeq" id="XP_040614873.1">
    <property type="nucleotide sequence ID" value="XM_040766563.1"/>
</dbReference>
<feature type="domain" description="Monopolin complex subunit Csm1/Pcs1 C-terminal" evidence="3">
    <location>
        <begin position="457"/>
        <end position="547"/>
    </location>
</feature>
<dbReference type="Gene3D" id="3.90.1150.80">
    <property type="match status" value="1"/>
</dbReference>
<dbReference type="AlphaFoldDB" id="A0A0C2F744"/>
<feature type="compositionally biased region" description="Low complexity" evidence="2">
    <location>
        <begin position="125"/>
        <end position="138"/>
    </location>
</feature>
<feature type="compositionally biased region" description="Acidic residues" evidence="2">
    <location>
        <begin position="160"/>
        <end position="174"/>
    </location>
</feature>
<evidence type="ECO:0000313" key="4">
    <source>
        <dbReference type="EMBL" id="KIH86863.1"/>
    </source>
</evidence>
<dbReference type="Pfam" id="PF12539">
    <property type="entry name" value="Csm1"/>
    <property type="match status" value="1"/>
</dbReference>
<dbReference type="FunFam" id="3.90.1150.80:FF:000001">
    <property type="entry name" value="Chromosome segregation protein (Pcs1)"/>
    <property type="match status" value="1"/>
</dbReference>
<reference evidence="4 5" key="1">
    <citation type="journal article" date="2014" name="BMC Genomics">
        <title>Comparative genomics of the major fungal agents of human and animal Sporotrichosis: Sporothrix schenckii and Sporothrix brasiliensis.</title>
        <authorList>
            <person name="Teixeira M.M."/>
            <person name="de Almeida L.G."/>
            <person name="Kubitschek-Barreira P."/>
            <person name="Alves F.L."/>
            <person name="Kioshima E.S."/>
            <person name="Abadio A.K."/>
            <person name="Fernandes L."/>
            <person name="Derengowski L.S."/>
            <person name="Ferreira K.S."/>
            <person name="Souza R.C."/>
            <person name="Ruiz J.C."/>
            <person name="de Andrade N.C."/>
            <person name="Paes H.C."/>
            <person name="Nicola A.M."/>
            <person name="Albuquerque P."/>
            <person name="Gerber A.L."/>
            <person name="Martins V.P."/>
            <person name="Peconick L.D."/>
            <person name="Neto A.V."/>
            <person name="Chaucanez C.B."/>
            <person name="Silva P.A."/>
            <person name="Cunha O.L."/>
            <person name="de Oliveira F.F."/>
            <person name="dos Santos T.C."/>
            <person name="Barros A.L."/>
            <person name="Soares M.A."/>
            <person name="de Oliveira L.M."/>
            <person name="Marini M.M."/>
            <person name="Villalobos-Duno H."/>
            <person name="Cunha M.M."/>
            <person name="de Hoog S."/>
            <person name="da Silveira J.F."/>
            <person name="Henrissat B."/>
            <person name="Nino-Vega G.A."/>
            <person name="Cisalpino P.S."/>
            <person name="Mora-Montes H.M."/>
            <person name="Almeida S.R."/>
            <person name="Stajich J.E."/>
            <person name="Lopes-Bezerra L.M."/>
            <person name="Vasconcelos A.T."/>
            <person name="Felipe M.S."/>
        </authorList>
    </citation>
    <scope>NUCLEOTIDE SEQUENCE [LARGE SCALE GENOMIC DNA]</scope>
    <source>
        <strain evidence="4 5">5110</strain>
    </source>
</reference>
<evidence type="ECO:0000256" key="1">
    <source>
        <dbReference type="SAM" id="Coils"/>
    </source>
</evidence>
<dbReference type="Proteomes" id="UP000031575">
    <property type="component" value="Unassembled WGS sequence"/>
</dbReference>
<dbReference type="GeneID" id="63681484"/>
<feature type="coiled-coil region" evidence="1">
    <location>
        <begin position="300"/>
        <end position="335"/>
    </location>
</feature>
<sequence length="565" mass="59565">MARTRAPSHLLSLVESDSDDDLGVFHGKTTVAAVKAKTAATNTTAASASIRDMPPAKRGRPPATAAATSKVTKAAQKTAATRRAGERRGAAAAAAVAADDTSTAAKPTTAARSQRVLADKTNEMAVEPAEPTTAAPAKARGRPGRKAAAPPVTDVVASEAETEQETAAEAEAEDAPAVPKKRGRGRPKATTNENEDQQAAKPAKRGRRSAASTVDGDVSMATDGDETADMDENAAATTTELADTMEIEPTEPASVDASSVFQSPQRHSRPHAPAPPYARRARGGSTTAGGSDDASVRRRLGELTKKYDALEARYRDLKEIGVKEAERNFDRLKKQGDDRAKASNDLIASLKAELASFRELTKDGAKVRRDWEASEARAADLQAQVGELKKALDDAKAASKTLSTKLAAARTAAEMPALPAGMAVPGSAIKASSKASSAPANARAAVEAMQANSQMAQLKEDLYGDLTGLLVRSAVRQGGREMYDCIQTGRNGSLHFKLCIDEDDAGDGAAGDDSAQFVYTPQLDDRRDAALIEQLPDYLVEEISFPRLQAAKFYKRVMQALTEDQ</sequence>
<keyword evidence="1" id="KW-0175">Coiled coil</keyword>
<evidence type="ECO:0000313" key="5">
    <source>
        <dbReference type="Proteomes" id="UP000031575"/>
    </source>
</evidence>
<feature type="compositionally biased region" description="Low complexity" evidence="2">
    <location>
        <begin position="63"/>
        <end position="82"/>
    </location>
</feature>
<dbReference type="CDD" id="cd23787">
    <property type="entry name" value="RWD_CSM1"/>
    <property type="match status" value="1"/>
</dbReference>